<sequence>MTGTVGDDDWLDLADAVDLLRAQVVEARRRAGTSEVRFEIADVTVELELELTRSKAAGGALRFGVVGADGRGETSRRRTHRVSLTLLARNGEGGPVEVRDVDDV</sequence>
<reference evidence="3" key="1">
    <citation type="journal article" date="2019" name="Int. J. Syst. Evol. Microbiol.">
        <title>The Global Catalogue of Microorganisms (GCM) 10K type strain sequencing project: providing services to taxonomists for standard genome sequencing and annotation.</title>
        <authorList>
            <consortium name="The Broad Institute Genomics Platform"/>
            <consortium name="The Broad Institute Genome Sequencing Center for Infectious Disease"/>
            <person name="Wu L."/>
            <person name="Ma J."/>
        </authorList>
    </citation>
    <scope>NUCLEOTIDE SEQUENCE [LARGE SCALE GENOMIC DNA]</scope>
    <source>
        <strain evidence="3">CGMCC 4.7400</strain>
    </source>
</reference>
<dbReference type="InterPro" id="IPR045608">
    <property type="entry name" value="Trypco2"/>
</dbReference>
<dbReference type="Proteomes" id="UP001597023">
    <property type="component" value="Unassembled WGS sequence"/>
</dbReference>
<feature type="domain" description="Trypsin-co-occurring" evidence="1">
    <location>
        <begin position="12"/>
        <end position="86"/>
    </location>
</feature>
<dbReference type="RefSeq" id="WP_381607166.1">
    <property type="nucleotide sequence ID" value="NZ_JBHTEB010000001.1"/>
</dbReference>
<accession>A0ABW2W7R4</accession>
<comment type="caution">
    <text evidence="2">The sequence shown here is derived from an EMBL/GenBank/DDBJ whole genome shotgun (WGS) entry which is preliminary data.</text>
</comment>
<evidence type="ECO:0000313" key="2">
    <source>
        <dbReference type="EMBL" id="MFD0314764.1"/>
    </source>
</evidence>
<evidence type="ECO:0000259" key="1">
    <source>
        <dbReference type="Pfam" id="PF19631"/>
    </source>
</evidence>
<proteinExistence type="predicted"/>
<name>A0ABW2W7R4_9ACTN</name>
<dbReference type="Pfam" id="PF19631">
    <property type="entry name" value="Trypco2"/>
    <property type="match status" value="1"/>
</dbReference>
<dbReference type="EMBL" id="JBHTEB010000001">
    <property type="protein sequence ID" value="MFD0314764.1"/>
    <property type="molecule type" value="Genomic_DNA"/>
</dbReference>
<gene>
    <name evidence="2" type="ORF">ACFQZ6_11090</name>
</gene>
<organism evidence="2 3">
    <name type="scientific">Streptomyces flavalbus</name>
    <dbReference type="NCBI Taxonomy" id="2665155"/>
    <lineage>
        <taxon>Bacteria</taxon>
        <taxon>Bacillati</taxon>
        <taxon>Actinomycetota</taxon>
        <taxon>Actinomycetes</taxon>
        <taxon>Kitasatosporales</taxon>
        <taxon>Streptomycetaceae</taxon>
        <taxon>Streptomyces</taxon>
    </lineage>
</organism>
<protein>
    <submittedName>
        <fullName evidence="2">Trypco2 family protein</fullName>
    </submittedName>
</protein>
<evidence type="ECO:0000313" key="3">
    <source>
        <dbReference type="Proteomes" id="UP001597023"/>
    </source>
</evidence>
<keyword evidence="3" id="KW-1185">Reference proteome</keyword>